<protein>
    <submittedName>
        <fullName evidence="2">Uncharacterized protein</fullName>
    </submittedName>
</protein>
<keyword evidence="1" id="KW-0472">Membrane</keyword>
<evidence type="ECO:0000313" key="3">
    <source>
        <dbReference type="Proteomes" id="UP000183275"/>
    </source>
</evidence>
<keyword evidence="1" id="KW-0812">Transmembrane</keyword>
<sequence length="86" mass="8929">MGLRTALRQNTVILAGLLAAGGWVFVTLLNVSSSMGSVTYGDWIGQSGVAGLVGLVVLLAIGLLVVSVYAELGEMDPLPEEFPPEQ</sequence>
<gene>
    <name evidence="2" type="ORF">SAMN05216285_2662</name>
</gene>
<feature type="transmembrane region" description="Helical" evidence="1">
    <location>
        <begin position="43"/>
        <end position="70"/>
    </location>
</feature>
<dbReference type="eggNOG" id="arCOG10336">
    <property type="taxonomic scope" value="Archaea"/>
</dbReference>
<dbReference type="RefSeq" id="WP_049991804.1">
    <property type="nucleotide sequence ID" value="NZ_FOIS01000003.1"/>
</dbReference>
<dbReference type="STRING" id="1202768.SAMN05216285_2662"/>
<proteinExistence type="predicted"/>
<keyword evidence="3" id="KW-1185">Reference proteome</keyword>
<dbReference type="AlphaFoldDB" id="A0A1I0PLX7"/>
<name>A0A1I0PLX7_9EURY</name>
<keyword evidence="1" id="KW-1133">Transmembrane helix</keyword>
<feature type="transmembrane region" description="Helical" evidence="1">
    <location>
        <begin position="12"/>
        <end position="31"/>
    </location>
</feature>
<dbReference type="Proteomes" id="UP000183275">
    <property type="component" value="Unassembled WGS sequence"/>
</dbReference>
<evidence type="ECO:0000313" key="2">
    <source>
        <dbReference type="EMBL" id="SEW14818.1"/>
    </source>
</evidence>
<reference evidence="3" key="1">
    <citation type="submission" date="2016-10" db="EMBL/GenBank/DDBJ databases">
        <authorList>
            <person name="Varghese N."/>
        </authorList>
    </citation>
    <scope>NUCLEOTIDE SEQUENCE [LARGE SCALE GENOMIC DNA]</scope>
    <source>
        <strain evidence="3">CGMCC 1.12284</strain>
    </source>
</reference>
<evidence type="ECO:0000256" key="1">
    <source>
        <dbReference type="SAM" id="Phobius"/>
    </source>
</evidence>
<accession>A0A1I0PLX7</accession>
<dbReference type="OrthoDB" id="157530at2157"/>
<dbReference type="EMBL" id="FOIS01000003">
    <property type="protein sequence ID" value="SEW14818.1"/>
    <property type="molecule type" value="Genomic_DNA"/>
</dbReference>
<organism evidence="2 3">
    <name type="scientific">Natrinema salifodinae</name>
    <dbReference type="NCBI Taxonomy" id="1202768"/>
    <lineage>
        <taxon>Archaea</taxon>
        <taxon>Methanobacteriati</taxon>
        <taxon>Methanobacteriota</taxon>
        <taxon>Stenosarchaea group</taxon>
        <taxon>Halobacteria</taxon>
        <taxon>Halobacteriales</taxon>
        <taxon>Natrialbaceae</taxon>
        <taxon>Natrinema</taxon>
    </lineage>
</organism>